<feature type="signal peptide" evidence="1">
    <location>
        <begin position="1"/>
        <end position="17"/>
    </location>
</feature>
<dbReference type="Proteomes" id="UP000831485">
    <property type="component" value="Chromosome"/>
</dbReference>
<evidence type="ECO:0000256" key="1">
    <source>
        <dbReference type="SAM" id="SignalP"/>
    </source>
</evidence>
<dbReference type="GO" id="GO:0009055">
    <property type="term" value="F:electron transfer activity"/>
    <property type="evidence" value="ECO:0007669"/>
    <property type="project" value="TreeGrafter"/>
</dbReference>
<reference evidence="4" key="3">
    <citation type="submission" date="2022-04" db="EMBL/GenBank/DDBJ databases">
        <authorList>
            <person name="Liu G."/>
        </authorList>
    </citation>
    <scope>NUCLEOTIDE SEQUENCE</scope>
    <source>
        <strain evidence="4">RG22</strain>
    </source>
</reference>
<evidence type="ECO:0000313" key="3">
    <source>
        <dbReference type="EMBL" id="GFO65569.1"/>
    </source>
</evidence>
<dbReference type="EMBL" id="BLXY01000010">
    <property type="protein sequence ID" value="GFO65569.1"/>
    <property type="molecule type" value="Genomic_DNA"/>
</dbReference>
<proteinExistence type="predicted"/>
<dbReference type="AlphaFoldDB" id="A0A6V8N2I0"/>
<reference evidence="3" key="2">
    <citation type="journal article" date="2021" name="Int. J. Syst. Evol. Microbiol.">
        <title>Geomonas silvestris sp. nov., Geomonas paludis sp. nov. and Geomonas limicola sp. nov., isolated from terrestrial environments, and emended description of the genus Geomonas.</title>
        <authorList>
            <person name="Itoh H."/>
            <person name="Xu Z."/>
            <person name="Masuda Y."/>
            <person name="Ushijima N."/>
            <person name="Hayakawa C."/>
            <person name="Shiratori Y."/>
            <person name="Senoo K."/>
        </authorList>
    </citation>
    <scope>NUCLEOTIDE SEQUENCE</scope>
    <source>
        <strain evidence="3">Red736</strain>
    </source>
</reference>
<reference evidence="5" key="1">
    <citation type="submission" date="2020-06" db="EMBL/GenBank/DDBJ databases">
        <title>Draft genomic sequecing of Geomonas sp. Red736.</title>
        <authorList>
            <person name="Itoh H."/>
            <person name="Xu Z.X."/>
            <person name="Ushijima N."/>
            <person name="Masuda Y."/>
            <person name="Shiratori Y."/>
            <person name="Senoo K."/>
        </authorList>
    </citation>
    <scope>NUCLEOTIDE SEQUENCE [LARGE SCALE GENOMIC DNA]</scope>
    <source>
        <strain evidence="5">Red736</strain>
    </source>
</reference>
<name>A0A6V8N2I0_9BACT</name>
<evidence type="ECO:0000313" key="6">
    <source>
        <dbReference type="Proteomes" id="UP000831485"/>
    </source>
</evidence>
<dbReference type="PROSITE" id="PS51354">
    <property type="entry name" value="GLUTAREDOXIN_2"/>
    <property type="match status" value="1"/>
</dbReference>
<evidence type="ECO:0000313" key="5">
    <source>
        <dbReference type="Proteomes" id="UP000568888"/>
    </source>
</evidence>
<dbReference type="InterPro" id="IPR036249">
    <property type="entry name" value="Thioredoxin-like_sf"/>
</dbReference>
<protein>
    <submittedName>
        <fullName evidence="3">NrdH-redoxin</fullName>
    </submittedName>
</protein>
<keyword evidence="1" id="KW-0732">Signal</keyword>
<keyword evidence="6" id="KW-1185">Reference proteome</keyword>
<dbReference type="GO" id="GO:0045454">
    <property type="term" value="P:cell redox homeostasis"/>
    <property type="evidence" value="ECO:0007669"/>
    <property type="project" value="TreeGrafter"/>
</dbReference>
<dbReference type="InterPro" id="IPR002109">
    <property type="entry name" value="Glutaredoxin"/>
</dbReference>
<dbReference type="EMBL" id="CP096574">
    <property type="protein sequence ID" value="UPU36898.1"/>
    <property type="molecule type" value="Genomic_DNA"/>
</dbReference>
<dbReference type="RefSeq" id="WP_183349793.1">
    <property type="nucleotide sequence ID" value="NZ_BLXY01000010.1"/>
</dbReference>
<dbReference type="PANTHER" id="PTHR34386:SF1">
    <property type="entry name" value="GLUTAREDOXIN-LIKE PROTEIN NRDH"/>
    <property type="match status" value="1"/>
</dbReference>
<sequence>MRILLTAILAVSLLAPAAGVGAEQLPQSPLGSHSVQTKYPKIVLFSTSWCPHCRAAKEYFTRNNIPFINRDVEIDSAAMELVTGKYKSQGVPVIVIGEDAKVLKGFDEKRFEKALDEVRKKK</sequence>
<evidence type="ECO:0000313" key="4">
    <source>
        <dbReference type="EMBL" id="UPU36898.1"/>
    </source>
</evidence>
<dbReference type="PANTHER" id="PTHR34386">
    <property type="entry name" value="GLUTAREDOXIN"/>
    <property type="match status" value="1"/>
</dbReference>
<gene>
    <name evidence="3" type="ORF">GMPD_34880</name>
    <name evidence="4" type="ORF">M1B72_04090</name>
</gene>
<feature type="domain" description="Glutaredoxin" evidence="2">
    <location>
        <begin position="42"/>
        <end position="98"/>
    </location>
</feature>
<dbReference type="CDD" id="cd02976">
    <property type="entry name" value="NrdH"/>
    <property type="match status" value="1"/>
</dbReference>
<feature type="chain" id="PRO_5028453688" evidence="1">
    <location>
        <begin position="18"/>
        <end position="122"/>
    </location>
</feature>
<organism evidence="3 5">
    <name type="scientific">Geomonas paludis</name>
    <dbReference type="NCBI Taxonomy" id="2740185"/>
    <lineage>
        <taxon>Bacteria</taxon>
        <taxon>Pseudomonadati</taxon>
        <taxon>Thermodesulfobacteriota</taxon>
        <taxon>Desulfuromonadia</taxon>
        <taxon>Geobacterales</taxon>
        <taxon>Geobacteraceae</taxon>
        <taxon>Geomonas</taxon>
    </lineage>
</organism>
<dbReference type="Pfam" id="PF00462">
    <property type="entry name" value="Glutaredoxin"/>
    <property type="match status" value="1"/>
</dbReference>
<evidence type="ECO:0000259" key="2">
    <source>
        <dbReference type="Pfam" id="PF00462"/>
    </source>
</evidence>
<accession>A0A6V8N2I0</accession>
<dbReference type="SUPFAM" id="SSF52833">
    <property type="entry name" value="Thioredoxin-like"/>
    <property type="match status" value="1"/>
</dbReference>
<dbReference type="InterPro" id="IPR051548">
    <property type="entry name" value="Grx-like_ET"/>
</dbReference>
<dbReference type="Gene3D" id="3.40.30.10">
    <property type="entry name" value="Glutaredoxin"/>
    <property type="match status" value="1"/>
</dbReference>
<dbReference type="Proteomes" id="UP000568888">
    <property type="component" value="Unassembled WGS sequence"/>
</dbReference>